<dbReference type="EMBL" id="JALLBG020000312">
    <property type="protein sequence ID" value="KAL3756325.1"/>
    <property type="molecule type" value="Genomic_DNA"/>
</dbReference>
<feature type="compositionally biased region" description="Acidic residues" evidence="1">
    <location>
        <begin position="52"/>
        <end position="65"/>
    </location>
</feature>
<feature type="compositionally biased region" description="Low complexity" evidence="1">
    <location>
        <begin position="273"/>
        <end position="291"/>
    </location>
</feature>
<reference evidence="2 3" key="1">
    <citation type="submission" date="2024-10" db="EMBL/GenBank/DDBJ databases">
        <title>Updated reference genomes for cyclostephanoid diatoms.</title>
        <authorList>
            <person name="Roberts W.R."/>
            <person name="Alverson A.J."/>
        </authorList>
    </citation>
    <scope>NUCLEOTIDE SEQUENCE [LARGE SCALE GENOMIC DNA]</scope>
    <source>
        <strain evidence="2 3">AJA232-27</strain>
    </source>
</reference>
<feature type="region of interest" description="Disordered" evidence="1">
    <location>
        <begin position="554"/>
        <end position="585"/>
    </location>
</feature>
<accession>A0ABD3LX48</accession>
<gene>
    <name evidence="2" type="ORF">ACHAWU_007276</name>
</gene>
<dbReference type="InterPro" id="IPR010921">
    <property type="entry name" value="Trp_repressor/repl_initiator"/>
</dbReference>
<comment type="caution">
    <text evidence="2">The sequence shown here is derived from an EMBL/GenBank/DDBJ whole genome shotgun (WGS) entry which is preliminary data.</text>
</comment>
<sequence length="721" mass="80121">MPSPSRTTRSNYNKRPHVSSPPIADDEGEGEETCCGSAPTSTIAKVAKLDHPDEDEGVDNDDGDEVVGVATDYGHDGAEDEEGEGAPPMDTNDAATDMPPHLELTTRSARRLPPLSPVTNPIPMTNDNNESIAVATEEVGHNNNDGDEAVPEDENVTSNAATLAVDYNEASPNLDESMPPLPPLPDDINANIKKSRKDRKEFTASEKLQIISEVQTAPSLQAVLDKWGVSKSSLHRWRQPDKLEQLHEMVKVVGGPDNSSMVDGNGGEEGEDNTSNTHSNHNGGNGSNSSTENRDMYRKRIMNDKLRQIKLGLWEFCKDNMNRDEDERYAITSSLIKLKAMQIKEDLLNRHYASQLADLLTDEEVSALKSFLASKSWACQMGNHLGYLSSGSSIQWTSQAKANTALYIEEHSRNPPKPKKQRVEFTAEEKLAIVQELEETNVQNKALRKPAITVEDICRKYDTSKSSVHRWQQQYRAGRLQELATSSSGYSTSKRVFTCKLNVVKQDLNNFYLENESAALDEKVAMTFTTLQSRAIATKESLLERHYAAVAAREVSAKQEQQQQEEDGEGIESNEQHQQQDQALGNRESLDVHAAEDGTNSNIDIMSEEEVTALVNFKASNSWIREVAKKFGWKLDLERRDTTSRSTMIDHSSHAMNIAEDDDGIEQYIAVAREDQEVGLSDAQENVIADILEEQESLDYVVDEHMLVLNEDEHGSNPVNV</sequence>
<organism evidence="2 3">
    <name type="scientific">Discostella pseudostelligera</name>
    <dbReference type="NCBI Taxonomy" id="259834"/>
    <lineage>
        <taxon>Eukaryota</taxon>
        <taxon>Sar</taxon>
        <taxon>Stramenopiles</taxon>
        <taxon>Ochrophyta</taxon>
        <taxon>Bacillariophyta</taxon>
        <taxon>Coscinodiscophyceae</taxon>
        <taxon>Thalassiosirophycidae</taxon>
        <taxon>Stephanodiscales</taxon>
        <taxon>Stephanodiscaceae</taxon>
        <taxon>Discostella</taxon>
    </lineage>
</organism>
<protein>
    <submittedName>
        <fullName evidence="2">Uncharacterized protein</fullName>
    </submittedName>
</protein>
<evidence type="ECO:0000313" key="3">
    <source>
        <dbReference type="Proteomes" id="UP001530293"/>
    </source>
</evidence>
<proteinExistence type="predicted"/>
<evidence type="ECO:0000313" key="2">
    <source>
        <dbReference type="EMBL" id="KAL3756325.1"/>
    </source>
</evidence>
<name>A0ABD3LX48_9STRA</name>
<feature type="region of interest" description="Disordered" evidence="1">
    <location>
        <begin position="1"/>
        <end position="156"/>
    </location>
</feature>
<feature type="compositionally biased region" description="Polar residues" evidence="1">
    <location>
        <begin position="1"/>
        <end position="11"/>
    </location>
</feature>
<feature type="region of interest" description="Disordered" evidence="1">
    <location>
        <begin position="254"/>
        <end position="294"/>
    </location>
</feature>
<feature type="compositionally biased region" description="Polar residues" evidence="1">
    <location>
        <begin position="117"/>
        <end position="131"/>
    </location>
</feature>
<dbReference type="Proteomes" id="UP001530293">
    <property type="component" value="Unassembled WGS sequence"/>
</dbReference>
<feature type="compositionally biased region" description="Acidic residues" evidence="1">
    <location>
        <begin position="563"/>
        <end position="572"/>
    </location>
</feature>
<feature type="compositionally biased region" description="Acidic residues" evidence="1">
    <location>
        <begin position="145"/>
        <end position="155"/>
    </location>
</feature>
<keyword evidence="3" id="KW-1185">Reference proteome</keyword>
<dbReference type="SUPFAM" id="SSF48295">
    <property type="entry name" value="TrpR-like"/>
    <property type="match status" value="1"/>
</dbReference>
<dbReference type="AlphaFoldDB" id="A0ABD3LX48"/>
<evidence type="ECO:0000256" key="1">
    <source>
        <dbReference type="SAM" id="MobiDB-lite"/>
    </source>
</evidence>